<dbReference type="eggNOG" id="ENOG502ZRRR">
    <property type="taxonomic scope" value="Bacteria"/>
</dbReference>
<gene>
    <name evidence="1" type="ordered locus">Caci_4987</name>
</gene>
<proteinExistence type="predicted"/>
<protein>
    <submittedName>
        <fullName evidence="1">Uncharacterized protein</fullName>
    </submittedName>
</protein>
<keyword evidence="2" id="KW-1185">Reference proteome</keyword>
<reference evidence="1 2" key="1">
    <citation type="journal article" date="2009" name="Stand. Genomic Sci.">
        <title>Complete genome sequence of Catenulispora acidiphila type strain (ID 139908).</title>
        <authorList>
            <person name="Copeland A."/>
            <person name="Lapidus A."/>
            <person name="Glavina Del Rio T."/>
            <person name="Nolan M."/>
            <person name="Lucas S."/>
            <person name="Chen F."/>
            <person name="Tice H."/>
            <person name="Cheng J.F."/>
            <person name="Bruce D."/>
            <person name="Goodwin L."/>
            <person name="Pitluck S."/>
            <person name="Mikhailova N."/>
            <person name="Pati A."/>
            <person name="Ivanova N."/>
            <person name="Mavromatis K."/>
            <person name="Chen A."/>
            <person name="Palaniappan K."/>
            <person name="Chain P."/>
            <person name="Land M."/>
            <person name="Hauser L."/>
            <person name="Chang Y.J."/>
            <person name="Jeffries C.D."/>
            <person name="Chertkov O."/>
            <person name="Brettin T."/>
            <person name="Detter J.C."/>
            <person name="Han C."/>
            <person name="Ali Z."/>
            <person name="Tindall B.J."/>
            <person name="Goker M."/>
            <person name="Bristow J."/>
            <person name="Eisen J.A."/>
            <person name="Markowitz V."/>
            <person name="Hugenholtz P."/>
            <person name="Kyrpides N.C."/>
            <person name="Klenk H.P."/>
        </authorList>
    </citation>
    <scope>NUCLEOTIDE SEQUENCE [LARGE SCALE GENOMIC DNA]</scope>
    <source>
        <strain evidence="2">DSM 44928 / JCM 14897 / NBRC 102108 / NRRL B-24433 / ID139908</strain>
    </source>
</reference>
<dbReference type="AlphaFoldDB" id="C7Q3B1"/>
<organism evidence="1 2">
    <name type="scientific">Catenulispora acidiphila (strain DSM 44928 / JCM 14897 / NBRC 102108 / NRRL B-24433 / ID139908)</name>
    <dbReference type="NCBI Taxonomy" id="479433"/>
    <lineage>
        <taxon>Bacteria</taxon>
        <taxon>Bacillati</taxon>
        <taxon>Actinomycetota</taxon>
        <taxon>Actinomycetes</taxon>
        <taxon>Catenulisporales</taxon>
        <taxon>Catenulisporaceae</taxon>
        <taxon>Catenulispora</taxon>
    </lineage>
</organism>
<accession>C7Q3B1</accession>
<evidence type="ECO:0000313" key="1">
    <source>
        <dbReference type="EMBL" id="ACU73847.1"/>
    </source>
</evidence>
<dbReference type="Gene3D" id="3.20.20.80">
    <property type="entry name" value="Glycosidases"/>
    <property type="match status" value="1"/>
</dbReference>
<dbReference type="RefSeq" id="WP_015793576.1">
    <property type="nucleotide sequence ID" value="NC_013131.1"/>
</dbReference>
<dbReference type="InterPro" id="IPR017853">
    <property type="entry name" value="GH"/>
</dbReference>
<dbReference type="Proteomes" id="UP000000851">
    <property type="component" value="Chromosome"/>
</dbReference>
<dbReference type="EMBL" id="CP001700">
    <property type="protein sequence ID" value="ACU73847.1"/>
    <property type="molecule type" value="Genomic_DNA"/>
</dbReference>
<dbReference type="OrthoDB" id="9779955at2"/>
<dbReference type="InParanoid" id="C7Q3B1"/>
<name>C7Q3B1_CATAD</name>
<sequence length="216" mass="22943">MPPASAIAVVGADGGHPFSQNPCFEQEVAWAATANTRAQYMVLDSPIGFTSPHVLEYAYHGPAGDCTAAEYACQSFNWGYNAAYFAVQSASAGGATSDKWWLDVELPTATSIDPPGAQCYTPNFWVCDQTMNSIVVAAAELALREQGKDVGVYSTQKQWGAITGGLPLGGPIWIAGYDYPASTYCDAANARQYWFAAGRPAMVQSLPATFDPDTAC</sequence>
<dbReference type="KEGG" id="cai:Caci_4987"/>
<dbReference type="HOGENOM" id="CLU_1275792_0_0_11"/>
<evidence type="ECO:0000313" key="2">
    <source>
        <dbReference type="Proteomes" id="UP000000851"/>
    </source>
</evidence>
<dbReference type="SUPFAM" id="SSF51445">
    <property type="entry name" value="(Trans)glycosidases"/>
    <property type="match status" value="1"/>
</dbReference>